<keyword evidence="1" id="KW-0472">Membrane</keyword>
<gene>
    <name evidence="3" type="ORF">S01H1_67633</name>
</gene>
<dbReference type="Gene3D" id="3.90.1580.10">
    <property type="entry name" value="paralog of FGE (formylglycine-generating enzyme)"/>
    <property type="match status" value="1"/>
</dbReference>
<dbReference type="EMBL" id="BARS01044812">
    <property type="protein sequence ID" value="GAG40010.1"/>
    <property type="molecule type" value="Genomic_DNA"/>
</dbReference>
<protein>
    <recommendedName>
        <fullName evidence="2">Sulfatase-modifying factor enzyme-like domain-containing protein</fullName>
    </recommendedName>
</protein>
<sequence>EFANAFAEGDTWVDRNLPWGRLPAAAAAAALAITIFVFMQSDRNEKTFAANGSSSPITTVLGSKPEEIDRAIFLCEQVGGGDRECAREIFADERLRSVTLAPFEIDQNEVTNTDFGLFAHETGYTTTAEERGYSWDLTRCRRCSWRTPRPNRSASAHPNDPVVHVSWTDARAYCEWAGSRLPSEDEWEYVARGAERRTYPWGDEWDRERVRDVDARGLGLEPVGSHPEGATPNGVLDMAGSVWEWTSTR</sequence>
<evidence type="ECO:0000256" key="1">
    <source>
        <dbReference type="SAM" id="Phobius"/>
    </source>
</evidence>
<dbReference type="AlphaFoldDB" id="X0XAC4"/>
<name>X0XAC4_9ZZZZ</name>
<reference evidence="3" key="1">
    <citation type="journal article" date="2014" name="Front. Microbiol.">
        <title>High frequency of phylogenetically diverse reductive dehalogenase-homologous genes in deep subseafloor sedimentary metagenomes.</title>
        <authorList>
            <person name="Kawai M."/>
            <person name="Futagami T."/>
            <person name="Toyoda A."/>
            <person name="Takaki Y."/>
            <person name="Nishi S."/>
            <person name="Hori S."/>
            <person name="Arai W."/>
            <person name="Tsubouchi T."/>
            <person name="Morono Y."/>
            <person name="Uchiyama I."/>
            <person name="Ito T."/>
            <person name="Fujiyama A."/>
            <person name="Inagaki F."/>
            <person name="Takami H."/>
        </authorList>
    </citation>
    <scope>NUCLEOTIDE SEQUENCE</scope>
    <source>
        <strain evidence="3">Expedition CK06-06</strain>
    </source>
</reference>
<keyword evidence="1" id="KW-0812">Transmembrane</keyword>
<feature type="domain" description="Sulfatase-modifying factor enzyme-like" evidence="2">
    <location>
        <begin position="92"/>
        <end position="248"/>
    </location>
</feature>
<evidence type="ECO:0000259" key="2">
    <source>
        <dbReference type="Pfam" id="PF03781"/>
    </source>
</evidence>
<dbReference type="GO" id="GO:0120147">
    <property type="term" value="F:formylglycine-generating oxidase activity"/>
    <property type="evidence" value="ECO:0007669"/>
    <property type="project" value="TreeGrafter"/>
</dbReference>
<feature type="non-terminal residue" evidence="3">
    <location>
        <position position="1"/>
    </location>
</feature>
<dbReference type="InterPro" id="IPR051043">
    <property type="entry name" value="Sulfatase_Mod_Factor_Kinase"/>
</dbReference>
<dbReference type="SUPFAM" id="SSF56436">
    <property type="entry name" value="C-type lectin-like"/>
    <property type="match status" value="1"/>
</dbReference>
<proteinExistence type="predicted"/>
<dbReference type="Pfam" id="PF03781">
    <property type="entry name" value="FGE-sulfatase"/>
    <property type="match status" value="1"/>
</dbReference>
<accession>X0XAC4</accession>
<dbReference type="PANTHER" id="PTHR23150">
    <property type="entry name" value="SULFATASE MODIFYING FACTOR 1, 2"/>
    <property type="match status" value="1"/>
</dbReference>
<organism evidence="3">
    <name type="scientific">marine sediment metagenome</name>
    <dbReference type="NCBI Taxonomy" id="412755"/>
    <lineage>
        <taxon>unclassified sequences</taxon>
        <taxon>metagenomes</taxon>
        <taxon>ecological metagenomes</taxon>
    </lineage>
</organism>
<feature type="non-terminal residue" evidence="3">
    <location>
        <position position="249"/>
    </location>
</feature>
<comment type="caution">
    <text evidence="3">The sequence shown here is derived from an EMBL/GenBank/DDBJ whole genome shotgun (WGS) entry which is preliminary data.</text>
</comment>
<dbReference type="InterPro" id="IPR042095">
    <property type="entry name" value="SUMF_sf"/>
</dbReference>
<dbReference type="InterPro" id="IPR016187">
    <property type="entry name" value="CTDL_fold"/>
</dbReference>
<feature type="transmembrane region" description="Helical" evidence="1">
    <location>
        <begin position="20"/>
        <end position="39"/>
    </location>
</feature>
<dbReference type="InterPro" id="IPR005532">
    <property type="entry name" value="SUMF_dom"/>
</dbReference>
<evidence type="ECO:0000313" key="3">
    <source>
        <dbReference type="EMBL" id="GAG40010.1"/>
    </source>
</evidence>
<dbReference type="PANTHER" id="PTHR23150:SF19">
    <property type="entry name" value="FORMYLGLYCINE-GENERATING ENZYME"/>
    <property type="match status" value="1"/>
</dbReference>
<keyword evidence="1" id="KW-1133">Transmembrane helix</keyword>